<dbReference type="AlphaFoldDB" id="A0A918YTJ1"/>
<dbReference type="EMBL" id="BMVG01000052">
    <property type="protein sequence ID" value="GHE14688.1"/>
    <property type="molecule type" value="Genomic_DNA"/>
</dbReference>
<keyword evidence="2" id="KW-1185">Reference proteome</keyword>
<proteinExistence type="predicted"/>
<reference evidence="1" key="2">
    <citation type="submission" date="2020-09" db="EMBL/GenBank/DDBJ databases">
        <authorList>
            <person name="Sun Q."/>
            <person name="Ohkuma M."/>
        </authorList>
    </citation>
    <scope>NUCLEOTIDE SEQUENCE</scope>
    <source>
        <strain evidence="1">JCM 4714</strain>
    </source>
</reference>
<gene>
    <name evidence="1" type="ORF">GCM10010339_86340</name>
</gene>
<comment type="caution">
    <text evidence="1">The sequence shown here is derived from an EMBL/GenBank/DDBJ whole genome shotgun (WGS) entry which is preliminary data.</text>
</comment>
<evidence type="ECO:0000313" key="1">
    <source>
        <dbReference type="EMBL" id="GHE14688.1"/>
    </source>
</evidence>
<sequence length="108" mass="12055">MTSVEEVADCAICREFADSWWQCMKDPAQGAVDEERIALAAGAHLQDDHRADVLRPREGCDDCRTVQAILSAPFSAPSEVIIRTDGLQLHPSQLHFARHVLWNAFELP</sequence>
<dbReference type="Proteomes" id="UP000655443">
    <property type="component" value="Unassembled WGS sequence"/>
</dbReference>
<accession>A0A918YTJ1</accession>
<dbReference type="RefSeq" id="WP_189958999.1">
    <property type="nucleotide sequence ID" value="NZ_BMVG01000052.1"/>
</dbReference>
<protein>
    <submittedName>
        <fullName evidence="1">Uncharacterized protein</fullName>
    </submittedName>
</protein>
<evidence type="ECO:0000313" key="2">
    <source>
        <dbReference type="Proteomes" id="UP000655443"/>
    </source>
</evidence>
<name>A0A918YTJ1_9ACTN</name>
<reference evidence="1" key="1">
    <citation type="journal article" date="2014" name="Int. J. Syst. Evol. Microbiol.">
        <title>Complete genome sequence of Corynebacterium casei LMG S-19264T (=DSM 44701T), isolated from a smear-ripened cheese.</title>
        <authorList>
            <consortium name="US DOE Joint Genome Institute (JGI-PGF)"/>
            <person name="Walter F."/>
            <person name="Albersmeier A."/>
            <person name="Kalinowski J."/>
            <person name="Ruckert C."/>
        </authorList>
    </citation>
    <scope>NUCLEOTIDE SEQUENCE</scope>
    <source>
        <strain evidence="1">JCM 4714</strain>
    </source>
</reference>
<organism evidence="1 2">
    <name type="scientific">Streptomyces alanosinicus</name>
    <dbReference type="NCBI Taxonomy" id="68171"/>
    <lineage>
        <taxon>Bacteria</taxon>
        <taxon>Bacillati</taxon>
        <taxon>Actinomycetota</taxon>
        <taxon>Actinomycetes</taxon>
        <taxon>Kitasatosporales</taxon>
        <taxon>Streptomycetaceae</taxon>
        <taxon>Streptomyces</taxon>
    </lineage>
</organism>